<evidence type="ECO:0000313" key="5">
    <source>
        <dbReference type="EMBL" id="GGF78847.1"/>
    </source>
</evidence>
<reference evidence="5" key="1">
    <citation type="journal article" date="2014" name="Int. J. Syst. Evol. Microbiol.">
        <title>Complete genome sequence of Corynebacterium casei LMG S-19264T (=DSM 44701T), isolated from a smear-ripened cheese.</title>
        <authorList>
            <consortium name="US DOE Joint Genome Institute (JGI-PGF)"/>
            <person name="Walter F."/>
            <person name="Albersmeier A."/>
            <person name="Kalinowski J."/>
            <person name="Ruckert C."/>
        </authorList>
    </citation>
    <scope>NUCLEOTIDE SEQUENCE</scope>
    <source>
        <strain evidence="5">CCM 7897</strain>
    </source>
</reference>
<dbReference type="PRINTS" id="PR00032">
    <property type="entry name" value="HTHARAC"/>
</dbReference>
<dbReference type="SMART" id="SM00342">
    <property type="entry name" value="HTH_ARAC"/>
    <property type="match status" value="1"/>
</dbReference>
<dbReference type="SUPFAM" id="SSF46689">
    <property type="entry name" value="Homeodomain-like"/>
    <property type="match status" value="1"/>
</dbReference>
<dbReference type="InterPro" id="IPR050204">
    <property type="entry name" value="AraC_XylS_family_regulators"/>
</dbReference>
<dbReference type="Proteomes" id="UP000606044">
    <property type="component" value="Unassembled WGS sequence"/>
</dbReference>
<evidence type="ECO:0000259" key="4">
    <source>
        <dbReference type="PROSITE" id="PS01124"/>
    </source>
</evidence>
<evidence type="ECO:0000256" key="3">
    <source>
        <dbReference type="ARBA" id="ARBA00023163"/>
    </source>
</evidence>
<dbReference type="Gene3D" id="1.10.10.60">
    <property type="entry name" value="Homeodomain-like"/>
    <property type="match status" value="1"/>
</dbReference>
<sequence length="328" mass="35402">MTLPIVSLNTARTPASQRPEYWAGALATLCGPVHAEALGGATLDGRIDYASIQRLRLCHIEASGHRIMHAAAPAGGGDAVVKVVFQTCGTSVFEQDAHRFIIRPGDCFVYDVSQPHVITSLAPTKHNVIIMPRSLMAQRGAPAGPLHARQASAREGAGRLAHDFLMSAFTQAPALSPGLETQVAETLLDLAVLPFFAAATAPDAAGRDGLRQRIKALVQEHLGDPELSIERISASLGCTKRYLHMSFADEGMTITRYIWQQRLEKCLAELELGPRPGRSLTDIAFSWGFNSSSHFAHLFKKHYGIAPSAVQRQAGREGLRMLSLAAEP</sequence>
<dbReference type="InterPro" id="IPR009057">
    <property type="entry name" value="Homeodomain-like_sf"/>
</dbReference>
<dbReference type="AlphaFoldDB" id="A0A917CAX3"/>
<evidence type="ECO:0000313" key="6">
    <source>
        <dbReference type="Proteomes" id="UP000606044"/>
    </source>
</evidence>
<feature type="domain" description="HTH araC/xylS-type" evidence="4">
    <location>
        <begin position="212"/>
        <end position="313"/>
    </location>
</feature>
<gene>
    <name evidence="5" type="ORF">GCM10007301_43580</name>
</gene>
<organism evidence="5 6">
    <name type="scientific">Azorhizobium oxalatiphilum</name>
    <dbReference type="NCBI Taxonomy" id="980631"/>
    <lineage>
        <taxon>Bacteria</taxon>
        <taxon>Pseudomonadati</taxon>
        <taxon>Pseudomonadota</taxon>
        <taxon>Alphaproteobacteria</taxon>
        <taxon>Hyphomicrobiales</taxon>
        <taxon>Xanthobacteraceae</taxon>
        <taxon>Azorhizobium</taxon>
    </lineage>
</organism>
<dbReference type="InterPro" id="IPR018060">
    <property type="entry name" value="HTH_AraC"/>
</dbReference>
<reference evidence="5" key="2">
    <citation type="submission" date="2020-09" db="EMBL/GenBank/DDBJ databases">
        <authorList>
            <person name="Sun Q."/>
            <person name="Sedlacek I."/>
        </authorList>
    </citation>
    <scope>NUCLEOTIDE SEQUENCE</scope>
    <source>
        <strain evidence="5">CCM 7897</strain>
    </source>
</reference>
<dbReference type="RefSeq" id="WP_188582520.1">
    <property type="nucleotide sequence ID" value="NZ_BMCT01000007.1"/>
</dbReference>
<dbReference type="GO" id="GO:0003700">
    <property type="term" value="F:DNA-binding transcription factor activity"/>
    <property type="evidence" value="ECO:0007669"/>
    <property type="project" value="InterPro"/>
</dbReference>
<accession>A0A917CAX3</accession>
<dbReference type="PANTHER" id="PTHR46796:SF10">
    <property type="entry name" value="TRANSCRIPTIONAL ACTIVATOR FEAR"/>
    <property type="match status" value="1"/>
</dbReference>
<dbReference type="PANTHER" id="PTHR46796">
    <property type="entry name" value="HTH-TYPE TRANSCRIPTIONAL ACTIVATOR RHAS-RELATED"/>
    <property type="match status" value="1"/>
</dbReference>
<dbReference type="GO" id="GO:0043565">
    <property type="term" value="F:sequence-specific DNA binding"/>
    <property type="evidence" value="ECO:0007669"/>
    <property type="project" value="InterPro"/>
</dbReference>
<keyword evidence="2" id="KW-0238">DNA-binding</keyword>
<keyword evidence="1" id="KW-0805">Transcription regulation</keyword>
<dbReference type="InterPro" id="IPR020449">
    <property type="entry name" value="Tscrpt_reg_AraC-type_HTH"/>
</dbReference>
<protein>
    <submittedName>
        <fullName evidence="5">Transcriptional regulator</fullName>
    </submittedName>
</protein>
<evidence type="ECO:0000256" key="2">
    <source>
        <dbReference type="ARBA" id="ARBA00023125"/>
    </source>
</evidence>
<dbReference type="PROSITE" id="PS01124">
    <property type="entry name" value="HTH_ARAC_FAMILY_2"/>
    <property type="match status" value="1"/>
</dbReference>
<dbReference type="Pfam" id="PF14525">
    <property type="entry name" value="AraC_binding_2"/>
    <property type="match status" value="1"/>
</dbReference>
<dbReference type="Pfam" id="PF12833">
    <property type="entry name" value="HTH_18"/>
    <property type="match status" value="1"/>
</dbReference>
<name>A0A917CAX3_9HYPH</name>
<comment type="caution">
    <text evidence="5">The sequence shown here is derived from an EMBL/GenBank/DDBJ whole genome shotgun (WGS) entry which is preliminary data.</text>
</comment>
<dbReference type="InterPro" id="IPR035418">
    <property type="entry name" value="AraC-bd_2"/>
</dbReference>
<keyword evidence="3" id="KW-0804">Transcription</keyword>
<keyword evidence="6" id="KW-1185">Reference proteome</keyword>
<evidence type="ECO:0000256" key="1">
    <source>
        <dbReference type="ARBA" id="ARBA00023015"/>
    </source>
</evidence>
<dbReference type="EMBL" id="BMCT01000007">
    <property type="protein sequence ID" value="GGF78847.1"/>
    <property type="molecule type" value="Genomic_DNA"/>
</dbReference>
<proteinExistence type="predicted"/>